<dbReference type="GO" id="GO:0046872">
    <property type="term" value="F:metal ion binding"/>
    <property type="evidence" value="ECO:0007669"/>
    <property type="project" value="UniProtKB-KW"/>
</dbReference>
<gene>
    <name evidence="9" type="ORF">KCG34_06000</name>
</gene>
<dbReference type="InterPro" id="IPR002327">
    <property type="entry name" value="Cyt_c_1A/1B"/>
</dbReference>
<keyword evidence="2 6" id="KW-0349">Heme</keyword>
<dbReference type="KEGG" id="caul:KCG34_06000"/>
<keyword evidence="1" id="KW-0813">Transport</keyword>
<keyword evidence="7" id="KW-0732">Signal</keyword>
<dbReference type="PRINTS" id="PR00604">
    <property type="entry name" value="CYTCHRMECIAB"/>
</dbReference>
<dbReference type="PANTHER" id="PTHR11961">
    <property type="entry name" value="CYTOCHROME C"/>
    <property type="match status" value="1"/>
</dbReference>
<name>A0A975IXI1_9CAUL</name>
<dbReference type="PROSITE" id="PS51007">
    <property type="entry name" value="CYTC"/>
    <property type="match status" value="1"/>
</dbReference>
<keyword evidence="4" id="KW-0249">Electron transport</keyword>
<evidence type="ECO:0000313" key="10">
    <source>
        <dbReference type="Proteomes" id="UP000676409"/>
    </source>
</evidence>
<dbReference type="Proteomes" id="UP000676409">
    <property type="component" value="Chromosome"/>
</dbReference>
<evidence type="ECO:0000256" key="5">
    <source>
        <dbReference type="ARBA" id="ARBA00023004"/>
    </source>
</evidence>
<reference evidence="9" key="1">
    <citation type="submission" date="2021-04" db="EMBL/GenBank/DDBJ databases">
        <title>The complete genome sequence of Caulobacter sp. S6.</title>
        <authorList>
            <person name="Tang Y."/>
            <person name="Ouyang W."/>
            <person name="Liu Q."/>
            <person name="Huang B."/>
            <person name="Guo Z."/>
            <person name="Lei P."/>
        </authorList>
    </citation>
    <scope>NUCLEOTIDE SEQUENCE</scope>
    <source>
        <strain evidence="9">S6</strain>
    </source>
</reference>
<evidence type="ECO:0000256" key="6">
    <source>
        <dbReference type="PROSITE-ProRule" id="PRU00433"/>
    </source>
</evidence>
<feature type="domain" description="Cytochrome c" evidence="8">
    <location>
        <begin position="24"/>
        <end position="125"/>
    </location>
</feature>
<evidence type="ECO:0000256" key="7">
    <source>
        <dbReference type="SAM" id="SignalP"/>
    </source>
</evidence>
<feature type="signal peptide" evidence="7">
    <location>
        <begin position="1"/>
        <end position="20"/>
    </location>
</feature>
<protein>
    <submittedName>
        <fullName evidence="9">C-type cytochrome</fullName>
    </submittedName>
</protein>
<evidence type="ECO:0000256" key="2">
    <source>
        <dbReference type="ARBA" id="ARBA00022617"/>
    </source>
</evidence>
<dbReference type="InterPro" id="IPR036909">
    <property type="entry name" value="Cyt_c-like_dom_sf"/>
</dbReference>
<evidence type="ECO:0000256" key="1">
    <source>
        <dbReference type="ARBA" id="ARBA00022448"/>
    </source>
</evidence>
<dbReference type="Pfam" id="PF00034">
    <property type="entry name" value="Cytochrom_C"/>
    <property type="match status" value="1"/>
</dbReference>
<proteinExistence type="predicted"/>
<dbReference type="GO" id="GO:0009055">
    <property type="term" value="F:electron transfer activity"/>
    <property type="evidence" value="ECO:0007669"/>
    <property type="project" value="InterPro"/>
</dbReference>
<dbReference type="Gene3D" id="1.10.760.10">
    <property type="entry name" value="Cytochrome c-like domain"/>
    <property type="match status" value="1"/>
</dbReference>
<dbReference type="GO" id="GO:0020037">
    <property type="term" value="F:heme binding"/>
    <property type="evidence" value="ECO:0007669"/>
    <property type="project" value="InterPro"/>
</dbReference>
<dbReference type="AlphaFoldDB" id="A0A975IXI1"/>
<dbReference type="EMBL" id="CP073078">
    <property type="protein sequence ID" value="QUD89431.1"/>
    <property type="molecule type" value="Genomic_DNA"/>
</dbReference>
<keyword evidence="5 6" id="KW-0408">Iron</keyword>
<dbReference type="InterPro" id="IPR009056">
    <property type="entry name" value="Cyt_c-like_dom"/>
</dbReference>
<sequence>MARLLILTVLAALAAPLAQAVAGADPGQGRAVFAAQCGVCHSNARSGGVIVGPPLYGVVGRKAGTVAGFDYSQAMKGAGFVWTPDRLHAYLPAPRDYLPGVKMTYAGLKDPNKLDSLIAYLQTLR</sequence>
<feature type="chain" id="PRO_5036847234" evidence="7">
    <location>
        <begin position="21"/>
        <end position="125"/>
    </location>
</feature>
<dbReference type="RefSeq" id="WP_211939483.1">
    <property type="nucleotide sequence ID" value="NZ_CP073078.1"/>
</dbReference>
<evidence type="ECO:0000256" key="4">
    <source>
        <dbReference type="ARBA" id="ARBA00022982"/>
    </source>
</evidence>
<keyword evidence="3 6" id="KW-0479">Metal-binding</keyword>
<evidence type="ECO:0000256" key="3">
    <source>
        <dbReference type="ARBA" id="ARBA00022723"/>
    </source>
</evidence>
<dbReference type="SUPFAM" id="SSF46626">
    <property type="entry name" value="Cytochrome c"/>
    <property type="match status" value="1"/>
</dbReference>
<keyword evidence="10" id="KW-1185">Reference proteome</keyword>
<accession>A0A975IXI1</accession>
<organism evidence="9 10">
    <name type="scientific">Phenylobacterium montanum</name>
    <dbReference type="NCBI Taxonomy" id="2823693"/>
    <lineage>
        <taxon>Bacteria</taxon>
        <taxon>Pseudomonadati</taxon>
        <taxon>Pseudomonadota</taxon>
        <taxon>Alphaproteobacteria</taxon>
        <taxon>Caulobacterales</taxon>
        <taxon>Caulobacteraceae</taxon>
        <taxon>Phenylobacterium</taxon>
    </lineage>
</organism>
<evidence type="ECO:0000313" key="9">
    <source>
        <dbReference type="EMBL" id="QUD89431.1"/>
    </source>
</evidence>
<evidence type="ECO:0000259" key="8">
    <source>
        <dbReference type="PROSITE" id="PS51007"/>
    </source>
</evidence>